<feature type="transmembrane region" description="Helical" evidence="7">
    <location>
        <begin position="359"/>
        <end position="377"/>
    </location>
</feature>
<keyword evidence="2" id="KW-0813">Transport</keyword>
<dbReference type="InterPro" id="IPR036259">
    <property type="entry name" value="MFS_trans_sf"/>
</dbReference>
<dbReference type="AlphaFoldDB" id="A0A520KXN7"/>
<dbReference type="InterPro" id="IPR050171">
    <property type="entry name" value="MFS_Transporters"/>
</dbReference>
<dbReference type="PROSITE" id="PS50850">
    <property type="entry name" value="MFS"/>
    <property type="match status" value="1"/>
</dbReference>
<feature type="domain" description="Major facilitator superfamily (MFS) profile" evidence="8">
    <location>
        <begin position="5"/>
        <end position="381"/>
    </location>
</feature>
<feature type="transmembrane region" description="Helical" evidence="7">
    <location>
        <begin position="293"/>
        <end position="312"/>
    </location>
</feature>
<gene>
    <name evidence="9" type="ORF">EF807_03280</name>
</gene>
<comment type="caution">
    <text evidence="9">The sequence shown here is derived from an EMBL/GenBank/DDBJ whole genome shotgun (WGS) entry which is preliminary data.</text>
</comment>
<keyword evidence="4 7" id="KW-0812">Transmembrane</keyword>
<dbReference type="EMBL" id="RXIL01000055">
    <property type="protein sequence ID" value="RZN70412.1"/>
    <property type="molecule type" value="Genomic_DNA"/>
</dbReference>
<evidence type="ECO:0000256" key="7">
    <source>
        <dbReference type="SAM" id="Phobius"/>
    </source>
</evidence>
<dbReference type="Pfam" id="PF07690">
    <property type="entry name" value="MFS_1"/>
    <property type="match status" value="2"/>
</dbReference>
<keyword evidence="6 7" id="KW-0472">Membrane</keyword>
<accession>A0A520KXN7</accession>
<dbReference type="GO" id="GO:0005886">
    <property type="term" value="C:plasma membrane"/>
    <property type="evidence" value="ECO:0007669"/>
    <property type="project" value="UniProtKB-SubCell"/>
</dbReference>
<keyword evidence="3" id="KW-1003">Cell membrane</keyword>
<feature type="transmembrane region" description="Helical" evidence="7">
    <location>
        <begin position="203"/>
        <end position="228"/>
    </location>
</feature>
<dbReference type="PRINTS" id="PR01035">
    <property type="entry name" value="TCRTETA"/>
</dbReference>
<dbReference type="InterPro" id="IPR020846">
    <property type="entry name" value="MFS_dom"/>
</dbReference>
<dbReference type="GO" id="GO:0022857">
    <property type="term" value="F:transmembrane transporter activity"/>
    <property type="evidence" value="ECO:0007669"/>
    <property type="project" value="InterPro"/>
</dbReference>
<evidence type="ECO:0000256" key="2">
    <source>
        <dbReference type="ARBA" id="ARBA00022448"/>
    </source>
</evidence>
<evidence type="ECO:0000259" key="8">
    <source>
        <dbReference type="PROSITE" id="PS50850"/>
    </source>
</evidence>
<evidence type="ECO:0000313" key="10">
    <source>
        <dbReference type="Proteomes" id="UP000320766"/>
    </source>
</evidence>
<name>A0A520KXN7_9EURY</name>
<feature type="transmembrane region" description="Helical" evidence="7">
    <location>
        <begin position="234"/>
        <end position="255"/>
    </location>
</feature>
<feature type="transmembrane region" description="Helical" evidence="7">
    <location>
        <begin position="131"/>
        <end position="149"/>
    </location>
</feature>
<sequence>MKSRPLFALFLSIFATMLGMGILSPLISIYSTSPKFNATGIWLAIIFSGFSLARIISASPVGRMSDLKGRKKVLMAGLLIYSIVPFGYLYATSLYGLSLIRLIHGFSSAFIVPVAIASVGDISPTGEEGKYMGLFSISLFLGMGIGPVIGGVIKDRFGMDYIFYSMEILFLIALILVFLFLPNMKSAPRGDNSTKGSLSDMSTLTLSIFGFLNSLGRGTLIAFLPIFAYRTLNLSASLIGLIFTSNIILTFLLQYPSGLTADKTSKLGLIITGSFIYALFLLFIPFSKNFLELLILNLSVGMGNALTTPASMSAAAEVGRDCGMGTTMGRIDMAMGVGMIVGPLISGVILDSFGIKEVFYAVGMINLFGTALLFLICKKGDRIN</sequence>
<feature type="transmembrane region" description="Helical" evidence="7">
    <location>
        <begin position="41"/>
        <end position="61"/>
    </location>
</feature>
<feature type="transmembrane region" description="Helical" evidence="7">
    <location>
        <begin position="333"/>
        <end position="353"/>
    </location>
</feature>
<evidence type="ECO:0000313" key="9">
    <source>
        <dbReference type="EMBL" id="RZN70412.1"/>
    </source>
</evidence>
<dbReference type="PANTHER" id="PTHR23517">
    <property type="entry name" value="RESISTANCE PROTEIN MDTM, PUTATIVE-RELATED-RELATED"/>
    <property type="match status" value="1"/>
</dbReference>
<evidence type="ECO:0000256" key="1">
    <source>
        <dbReference type="ARBA" id="ARBA00004651"/>
    </source>
</evidence>
<dbReference type="Gene3D" id="1.20.1250.20">
    <property type="entry name" value="MFS general substrate transporter like domains"/>
    <property type="match status" value="2"/>
</dbReference>
<evidence type="ECO:0000256" key="6">
    <source>
        <dbReference type="ARBA" id="ARBA00023136"/>
    </source>
</evidence>
<reference evidence="9 10" key="1">
    <citation type="journal article" date="2019" name="Nat. Microbiol.">
        <title>Wide diversity of methane and short-chain alkane metabolisms in uncultured archaea.</title>
        <authorList>
            <person name="Borrel G."/>
            <person name="Adam P.S."/>
            <person name="McKay L.J."/>
            <person name="Chen L.X."/>
            <person name="Sierra-Garcia I.N."/>
            <person name="Sieber C.M."/>
            <person name="Letourneur Q."/>
            <person name="Ghozlane A."/>
            <person name="Andersen G.L."/>
            <person name="Li W.J."/>
            <person name="Hallam S.J."/>
            <person name="Muyzer G."/>
            <person name="de Oliveira V.M."/>
            <person name="Inskeep W.P."/>
            <person name="Banfield J.F."/>
            <person name="Gribaldo S."/>
        </authorList>
    </citation>
    <scope>NUCLEOTIDE SEQUENCE [LARGE SCALE GENOMIC DNA]</scope>
    <source>
        <strain evidence="9">NM1b</strain>
    </source>
</reference>
<comment type="subcellular location">
    <subcellularLocation>
        <location evidence="1">Cell membrane</location>
        <topology evidence="1">Multi-pass membrane protein</topology>
    </subcellularLocation>
</comment>
<evidence type="ECO:0000256" key="4">
    <source>
        <dbReference type="ARBA" id="ARBA00022692"/>
    </source>
</evidence>
<protein>
    <submittedName>
        <fullName evidence="9">MFS transporter</fullName>
    </submittedName>
</protein>
<organism evidence="9 10">
    <name type="scientific">Candidatus Methanolliviera hydrocarbonicum</name>
    <dbReference type="NCBI Taxonomy" id="2491085"/>
    <lineage>
        <taxon>Archaea</taxon>
        <taxon>Methanobacteriati</taxon>
        <taxon>Methanobacteriota</taxon>
        <taxon>Candidatus Methanoliparia</taxon>
        <taxon>Candidatus Methanoliparales</taxon>
        <taxon>Candidatus Methanollivieraceae</taxon>
        <taxon>Candidatus Methanolliviera</taxon>
    </lineage>
</organism>
<feature type="transmembrane region" description="Helical" evidence="7">
    <location>
        <begin position="267"/>
        <end position="287"/>
    </location>
</feature>
<keyword evidence="5 7" id="KW-1133">Transmembrane helix</keyword>
<feature type="transmembrane region" description="Helical" evidence="7">
    <location>
        <begin position="7"/>
        <end position="29"/>
    </location>
</feature>
<dbReference type="Proteomes" id="UP000320766">
    <property type="component" value="Unassembled WGS sequence"/>
</dbReference>
<dbReference type="InterPro" id="IPR001958">
    <property type="entry name" value="Tet-R_TetA/multi-R_MdtG-like"/>
</dbReference>
<dbReference type="CDD" id="cd17325">
    <property type="entry name" value="MFS_MdtG_SLC18_like"/>
    <property type="match status" value="1"/>
</dbReference>
<feature type="transmembrane region" description="Helical" evidence="7">
    <location>
        <begin position="161"/>
        <end position="182"/>
    </location>
</feature>
<feature type="transmembrane region" description="Helical" evidence="7">
    <location>
        <begin position="73"/>
        <end position="91"/>
    </location>
</feature>
<proteinExistence type="predicted"/>
<dbReference type="InterPro" id="IPR011701">
    <property type="entry name" value="MFS"/>
</dbReference>
<evidence type="ECO:0000256" key="5">
    <source>
        <dbReference type="ARBA" id="ARBA00022989"/>
    </source>
</evidence>
<evidence type="ECO:0000256" key="3">
    <source>
        <dbReference type="ARBA" id="ARBA00022475"/>
    </source>
</evidence>
<dbReference type="SUPFAM" id="SSF103473">
    <property type="entry name" value="MFS general substrate transporter"/>
    <property type="match status" value="1"/>
</dbReference>